<dbReference type="GO" id="GO:0006281">
    <property type="term" value="P:DNA repair"/>
    <property type="evidence" value="ECO:0007669"/>
    <property type="project" value="TreeGrafter"/>
</dbReference>
<dbReference type="InterPro" id="IPR043502">
    <property type="entry name" value="DNA/RNA_pol_sf"/>
</dbReference>
<proteinExistence type="predicted"/>
<dbReference type="HOGENOM" id="CLU_028184_0_0_4"/>
<dbReference type="CDD" id="cd03468">
    <property type="entry name" value="PolY_like"/>
    <property type="match status" value="1"/>
</dbReference>
<organism evidence="2 3">
    <name type="scientific">Comamonas testosteroni TK102</name>
    <dbReference type="NCBI Taxonomy" id="1392005"/>
    <lineage>
        <taxon>Bacteria</taxon>
        <taxon>Pseudomonadati</taxon>
        <taxon>Pseudomonadota</taxon>
        <taxon>Betaproteobacteria</taxon>
        <taxon>Burkholderiales</taxon>
        <taxon>Comamonadaceae</taxon>
        <taxon>Comamonas</taxon>
    </lineage>
</organism>
<dbReference type="Proteomes" id="UP000028782">
    <property type="component" value="Chromosome"/>
</dbReference>
<dbReference type="InterPro" id="IPR050356">
    <property type="entry name" value="SulA_CellDiv_inhibitor"/>
</dbReference>
<dbReference type="EMBL" id="CP006704">
    <property type="protein sequence ID" value="AIJ46999.1"/>
    <property type="molecule type" value="Genomic_DNA"/>
</dbReference>
<evidence type="ECO:0000256" key="1">
    <source>
        <dbReference type="ARBA" id="ARBA00022763"/>
    </source>
</evidence>
<protein>
    <recommendedName>
        <fullName evidence="4">DNA polymerase</fullName>
    </recommendedName>
</protein>
<dbReference type="SUPFAM" id="SSF56672">
    <property type="entry name" value="DNA/RNA polymerases"/>
    <property type="match status" value="1"/>
</dbReference>
<keyword evidence="1" id="KW-0227">DNA damage</keyword>
<sequence length="436" mass="48465">MHWAALIPISLPSSASPIDLQSLAVWALQFTPRVAMVEEGVLLEVEASMRLFGGTAALHSLVESGARELGASVAWAPTGLAALALARQGVSDGFHEPLVRLLDQLLLERITAVAKHQPTLARVGCRTLGQVRALPRGGIVRRFDKELLEAMDRAYGLRPEAYAWATVPETFRARLELMCRVDLAPAMLFGARRLLLQMAGWLKARQLGATAFTLRWCHDDMRARDAGTGGELTIRTAEPTQNVEHFARLLGEHLAKVELLAPAGELEILATEVQPIVEESRSLIPEVANRAQSTKLALERIQARLGDGAVRRPQLTADHRLEWTQEWGSTEARRASKSDLVHELPLPSWVLDKPIRLIERANRPIYQGTLQLLLGPDRVEGGWWHRGHEEGNGEEIPLNVQRDYWVARSDHAGLLWIFQARLAGDQTAWFLHGHYA</sequence>
<name>A0A076PJM5_COMTE</name>
<dbReference type="AlphaFoldDB" id="A0A076PJM5"/>
<evidence type="ECO:0008006" key="4">
    <source>
        <dbReference type="Google" id="ProtNLM"/>
    </source>
</evidence>
<evidence type="ECO:0000313" key="3">
    <source>
        <dbReference type="Proteomes" id="UP000028782"/>
    </source>
</evidence>
<gene>
    <name evidence="2" type="ORF">O987_14415</name>
</gene>
<accession>A0A076PJM5</accession>
<evidence type="ECO:0000313" key="2">
    <source>
        <dbReference type="EMBL" id="AIJ46999.1"/>
    </source>
</evidence>
<dbReference type="PANTHER" id="PTHR35369:SF2">
    <property type="entry name" value="BLR3025 PROTEIN"/>
    <property type="match status" value="1"/>
</dbReference>
<dbReference type="KEGG" id="ctes:O987_14415"/>
<reference evidence="2 3" key="1">
    <citation type="journal article" date="2014" name="Genome Announc.">
        <title>Complete Genome Sequence of Polychlorinated Biphenyl Degrader Comamonas testosteroni TK102 (NBRC 109938).</title>
        <authorList>
            <person name="Fukuda K."/>
            <person name="Hosoyama A."/>
            <person name="Tsuchikane K."/>
            <person name="Ohji S."/>
            <person name="Yamazoe A."/>
            <person name="Fujita N."/>
            <person name="Shintani M."/>
            <person name="Kimbara K."/>
        </authorList>
    </citation>
    <scope>NUCLEOTIDE SEQUENCE [LARGE SCALE GENOMIC DNA]</scope>
    <source>
        <strain evidence="2">TK102</strain>
    </source>
</reference>
<dbReference type="RefSeq" id="WP_034356769.1">
    <property type="nucleotide sequence ID" value="NZ_CP006704.1"/>
</dbReference>
<dbReference type="PANTHER" id="PTHR35369">
    <property type="entry name" value="BLR3025 PROTEIN-RELATED"/>
    <property type="match status" value="1"/>
</dbReference>